<dbReference type="RefSeq" id="WP_311883700.1">
    <property type="nucleotide sequence ID" value="NZ_CP119391.1"/>
</dbReference>
<keyword evidence="1" id="KW-0812">Transmembrane</keyword>
<dbReference type="EMBL" id="CP119391">
    <property type="protein sequence ID" value="WNK20136.1"/>
    <property type="molecule type" value="Genomic_DNA"/>
</dbReference>
<protein>
    <recommendedName>
        <fullName evidence="4">O-antigen ligase domain-containing protein</fullName>
    </recommendedName>
</protein>
<reference evidence="2 3" key="1">
    <citation type="submission" date="2023-03" db="EMBL/GenBank/DDBJ databases">
        <title>Halomonas sp. nov., isolated from Korean tranditional fermented seafood 'Jeotgal'.</title>
        <authorList>
            <person name="Kim B."/>
            <person name="Shin N.-R."/>
        </authorList>
    </citation>
    <scope>NUCLEOTIDE SEQUENCE [LARGE SCALE GENOMIC DNA]</scope>
    <source>
        <strain evidence="2 3">SG2L-4</strain>
    </source>
</reference>
<keyword evidence="1" id="KW-0472">Membrane</keyword>
<keyword evidence="3" id="KW-1185">Reference proteome</keyword>
<organism evidence="2 3">
    <name type="scientific">Halomonas piscis</name>
    <dbReference type="NCBI Taxonomy" id="3031727"/>
    <lineage>
        <taxon>Bacteria</taxon>
        <taxon>Pseudomonadati</taxon>
        <taxon>Pseudomonadota</taxon>
        <taxon>Gammaproteobacteria</taxon>
        <taxon>Oceanospirillales</taxon>
        <taxon>Halomonadaceae</taxon>
        <taxon>Halomonas</taxon>
    </lineage>
</organism>
<dbReference type="Proteomes" id="UP001301869">
    <property type="component" value="Chromosome"/>
</dbReference>
<feature type="transmembrane region" description="Helical" evidence="1">
    <location>
        <begin position="46"/>
        <end position="64"/>
    </location>
</feature>
<evidence type="ECO:0000313" key="3">
    <source>
        <dbReference type="Proteomes" id="UP001301869"/>
    </source>
</evidence>
<evidence type="ECO:0008006" key="4">
    <source>
        <dbReference type="Google" id="ProtNLM"/>
    </source>
</evidence>
<feature type="transmembrane region" description="Helical" evidence="1">
    <location>
        <begin position="105"/>
        <end position="125"/>
    </location>
</feature>
<evidence type="ECO:0000313" key="2">
    <source>
        <dbReference type="EMBL" id="WNK20136.1"/>
    </source>
</evidence>
<keyword evidence="1" id="KW-1133">Transmembrane helix</keyword>
<proteinExistence type="predicted"/>
<name>A0ABY9Z0D7_9GAMM</name>
<gene>
    <name evidence="2" type="ORF">P1P91_00090</name>
</gene>
<accession>A0ABY9Z0D7</accession>
<sequence>MLQLVTYYVSGGLVMDFSGWLGADTTRTFYSFYFRPTGFFVEPSRFAGAMVVLLACESLVASRISLQRTFLVAGLCIVTFSTAAWAFASFILFIIIPVILRSKVAGIFIAVGLLIASAISIQSNYAQTQMQKFNKTSGLRSGMIAYALSERSPWENFVGPAANGMTLEYLQFGNRLATSDGPHKMAAAHGMGTAVYLFITYGLLGLLAYMIFLYTHLSACHFLLYYFYL</sequence>
<evidence type="ECO:0000256" key="1">
    <source>
        <dbReference type="SAM" id="Phobius"/>
    </source>
</evidence>
<feature type="transmembrane region" description="Helical" evidence="1">
    <location>
        <begin position="194"/>
        <end position="227"/>
    </location>
</feature>
<feature type="transmembrane region" description="Helical" evidence="1">
    <location>
        <begin position="71"/>
        <end position="99"/>
    </location>
</feature>